<dbReference type="Pfam" id="PF00563">
    <property type="entry name" value="EAL"/>
    <property type="match status" value="1"/>
</dbReference>
<dbReference type="InterPro" id="IPR001633">
    <property type="entry name" value="EAL_dom"/>
</dbReference>
<feature type="domain" description="EAL" evidence="2">
    <location>
        <begin position="377"/>
        <end position="630"/>
    </location>
</feature>
<dbReference type="PANTHER" id="PTHR44757">
    <property type="entry name" value="DIGUANYLATE CYCLASE DGCP"/>
    <property type="match status" value="1"/>
</dbReference>
<dbReference type="InterPro" id="IPR052155">
    <property type="entry name" value="Biofilm_reg_signaling"/>
</dbReference>
<dbReference type="AlphaFoldDB" id="A0A975DDC5"/>
<dbReference type="InterPro" id="IPR035965">
    <property type="entry name" value="PAS-like_dom_sf"/>
</dbReference>
<dbReference type="NCBIfam" id="TIGR00254">
    <property type="entry name" value="GGDEF"/>
    <property type="match status" value="1"/>
</dbReference>
<dbReference type="GO" id="GO:0003824">
    <property type="term" value="F:catalytic activity"/>
    <property type="evidence" value="ECO:0007669"/>
    <property type="project" value="UniProtKB-ARBA"/>
</dbReference>
<dbReference type="SUPFAM" id="SSF55073">
    <property type="entry name" value="Nucleotide cyclase"/>
    <property type="match status" value="1"/>
</dbReference>
<dbReference type="InterPro" id="IPR035919">
    <property type="entry name" value="EAL_sf"/>
</dbReference>
<proteinExistence type="predicted"/>
<dbReference type="Gene3D" id="3.30.70.270">
    <property type="match status" value="1"/>
</dbReference>
<protein>
    <submittedName>
        <fullName evidence="4">EAL domain-containing protein</fullName>
    </submittedName>
</protein>
<dbReference type="SUPFAM" id="SSF55785">
    <property type="entry name" value="PYP-like sensor domain (PAS domain)"/>
    <property type="match status" value="1"/>
</dbReference>
<feature type="domain" description="GGDEF" evidence="3">
    <location>
        <begin position="235"/>
        <end position="368"/>
    </location>
</feature>
<evidence type="ECO:0000313" key="4">
    <source>
        <dbReference type="EMBL" id="QTH63580.1"/>
    </source>
</evidence>
<keyword evidence="5" id="KW-1185">Reference proteome</keyword>
<name>A0A975DDC5_9GAMM</name>
<dbReference type="Gene3D" id="3.20.20.450">
    <property type="entry name" value="EAL domain"/>
    <property type="match status" value="1"/>
</dbReference>
<accession>A0A975DDC5</accession>
<organism evidence="4 5">
    <name type="scientific">Psychrosphaera ytuae</name>
    <dbReference type="NCBI Taxonomy" id="2820710"/>
    <lineage>
        <taxon>Bacteria</taxon>
        <taxon>Pseudomonadati</taxon>
        <taxon>Pseudomonadota</taxon>
        <taxon>Gammaproteobacteria</taxon>
        <taxon>Alteromonadales</taxon>
        <taxon>Pseudoalteromonadaceae</taxon>
        <taxon>Psychrosphaera</taxon>
    </lineage>
</organism>
<sequence>MHRLLKRQLRRHTDNDEIMTSQAGLLNAISDAYEQMDQEREIIERSLDLVSTELNQQNEALRTEVAKQQQAQEKLDTSLATLNAMFDATGEAIIVFSPTGRVVKYNILAQSLFGFPKHDGTLLPFVSLKYIYKQLEDPGEFAKHFKTVKLDPNADIFGQTKLLNGKTFEFHSSPQILGEKAVGRVWCFRDVSALKESAALIRKQAYYDALTGLPNRILLDDRLKHAIQYGERFDNKVAVLFIDLDDFKKVNDNAGHHAGDILLKEVTTRIQSCIREVDTLARLGGDEFVLVLESIQDTDIVSTICERIIIALSQSFNIFDNDYFISSSIGVSVYPQDGQTQQELMRKADMAMYRAKSLGKSNFQFFDDSLEASSQFHLYLENQLRSAIEKAQFSLVFQPKVCLKTQKVTAFEALIRWFDEGGNFVSPADFIPLAEQTGLIEKVGSWVLEATCQQIKSWKDLGLPLLPVAINVSPVEFNCQGLVDRFRQALEKYGIPGEMLEIEITESVFFEDMNKMSEILQKLRELGITVAVDDFGTGFSSLQYLHQLPIDVLKIDRSFIIDLEGNSHNEAIADTILTLARNLKLTVVAEGVETQASIDFLSERGCELAQGYFFYKPMQASDVTALLINH</sequence>
<dbReference type="KEGG" id="psym:J1N51_12760"/>
<comment type="cofactor">
    <cofactor evidence="1">
        <name>Mg(2+)</name>
        <dbReference type="ChEBI" id="CHEBI:18420"/>
    </cofactor>
</comment>
<gene>
    <name evidence="4" type="ORF">J1N51_12760</name>
</gene>
<dbReference type="SMART" id="SM00052">
    <property type="entry name" value="EAL"/>
    <property type="match status" value="1"/>
</dbReference>
<dbReference type="CDD" id="cd01949">
    <property type="entry name" value="GGDEF"/>
    <property type="match status" value="1"/>
</dbReference>
<dbReference type="InterPro" id="IPR043128">
    <property type="entry name" value="Rev_trsase/Diguanyl_cyclase"/>
</dbReference>
<dbReference type="FunFam" id="3.30.70.270:FF:000001">
    <property type="entry name" value="Diguanylate cyclase domain protein"/>
    <property type="match status" value="1"/>
</dbReference>
<evidence type="ECO:0000259" key="3">
    <source>
        <dbReference type="PROSITE" id="PS50887"/>
    </source>
</evidence>
<dbReference type="PROSITE" id="PS50887">
    <property type="entry name" value="GGDEF"/>
    <property type="match status" value="1"/>
</dbReference>
<dbReference type="RefSeq" id="WP_208831636.1">
    <property type="nucleotide sequence ID" value="NZ_CP072110.1"/>
</dbReference>
<reference evidence="4" key="1">
    <citation type="submission" date="2021-03" db="EMBL/GenBank/DDBJ databases">
        <title>Description of Psychrosphaera ytuae sp. nov. isolated from deep sea sediment of South China Sea.</title>
        <authorList>
            <person name="Zhang J."/>
            <person name="Xu X.-D."/>
        </authorList>
    </citation>
    <scope>NUCLEOTIDE SEQUENCE</scope>
    <source>
        <strain evidence="4">MTZ26</strain>
    </source>
</reference>
<dbReference type="PANTHER" id="PTHR44757:SF2">
    <property type="entry name" value="BIOFILM ARCHITECTURE MAINTENANCE PROTEIN MBAA"/>
    <property type="match status" value="1"/>
</dbReference>
<dbReference type="Pfam" id="PF00990">
    <property type="entry name" value="GGDEF"/>
    <property type="match status" value="1"/>
</dbReference>
<evidence type="ECO:0000256" key="1">
    <source>
        <dbReference type="ARBA" id="ARBA00001946"/>
    </source>
</evidence>
<dbReference type="SMART" id="SM00267">
    <property type="entry name" value="GGDEF"/>
    <property type="match status" value="1"/>
</dbReference>
<dbReference type="InterPro" id="IPR029787">
    <property type="entry name" value="Nucleotide_cyclase"/>
</dbReference>
<dbReference type="Gene3D" id="3.30.450.20">
    <property type="entry name" value="PAS domain"/>
    <property type="match status" value="1"/>
</dbReference>
<dbReference type="InterPro" id="IPR000160">
    <property type="entry name" value="GGDEF_dom"/>
</dbReference>
<dbReference type="PROSITE" id="PS50883">
    <property type="entry name" value="EAL"/>
    <property type="match status" value="1"/>
</dbReference>
<evidence type="ECO:0000259" key="2">
    <source>
        <dbReference type="PROSITE" id="PS50883"/>
    </source>
</evidence>
<dbReference type="CDD" id="cd01948">
    <property type="entry name" value="EAL"/>
    <property type="match status" value="1"/>
</dbReference>
<dbReference type="EMBL" id="CP072110">
    <property type="protein sequence ID" value="QTH63580.1"/>
    <property type="molecule type" value="Genomic_DNA"/>
</dbReference>
<dbReference type="Proteomes" id="UP000682739">
    <property type="component" value="Chromosome"/>
</dbReference>
<dbReference type="SUPFAM" id="SSF141868">
    <property type="entry name" value="EAL domain-like"/>
    <property type="match status" value="1"/>
</dbReference>
<evidence type="ECO:0000313" key="5">
    <source>
        <dbReference type="Proteomes" id="UP000682739"/>
    </source>
</evidence>